<keyword evidence="2" id="KW-1185">Reference proteome</keyword>
<sequence>MSRPNRHVIETAVNGDYHATQATRMRERLIVEPDGSVRFDTKKPAAAATATGGDHTYREQDMTAETSMTQDADEATVRAAAREGFERAEAEHPGIKKRAAKEPREAFRLGVFVGRYVDDAATERVNPYAEGFVAGVLYEREKDRDLSATDVLRVLLDPEVRDIIGPLTTDELASLAKHLAEGMAAGSRTTGEDL</sequence>
<gene>
    <name evidence="1" type="ORF">KDY119_00760</name>
</gene>
<reference evidence="1 2" key="1">
    <citation type="submission" date="2019-10" db="EMBL/GenBank/DDBJ databases">
        <title>Genome sequence of Luteimicrobium xylanilyticum HY-24.</title>
        <authorList>
            <person name="Kim D.Y."/>
            <person name="Park H.-Y."/>
        </authorList>
    </citation>
    <scope>NUCLEOTIDE SEQUENCE [LARGE SCALE GENOMIC DNA]</scope>
    <source>
        <strain evidence="1 2">HY-24</strain>
    </source>
</reference>
<dbReference type="EMBL" id="CP045529">
    <property type="protein sequence ID" value="QFU97266.1"/>
    <property type="molecule type" value="Genomic_DNA"/>
</dbReference>
<dbReference type="AlphaFoldDB" id="A0A5P9Q7L3"/>
<proteinExistence type="predicted"/>
<organism evidence="1 2">
    <name type="scientific">Luteimicrobium xylanilyticum</name>
    <dbReference type="NCBI Taxonomy" id="1133546"/>
    <lineage>
        <taxon>Bacteria</taxon>
        <taxon>Bacillati</taxon>
        <taxon>Actinomycetota</taxon>
        <taxon>Actinomycetes</taxon>
        <taxon>Micrococcales</taxon>
        <taxon>Luteimicrobium</taxon>
    </lineage>
</organism>
<dbReference type="Proteomes" id="UP000326702">
    <property type="component" value="Chromosome"/>
</dbReference>
<name>A0A5P9Q7L3_9MICO</name>
<accession>A0A5P9Q7L3</accession>
<dbReference type="KEGG" id="lxl:KDY119_00760"/>
<evidence type="ECO:0000313" key="2">
    <source>
        <dbReference type="Proteomes" id="UP000326702"/>
    </source>
</evidence>
<evidence type="ECO:0000313" key="1">
    <source>
        <dbReference type="EMBL" id="QFU97266.1"/>
    </source>
</evidence>
<protein>
    <submittedName>
        <fullName evidence="1">Uncharacterized protein</fullName>
    </submittedName>
</protein>
<dbReference type="RefSeq" id="WP_036953377.1">
    <property type="nucleotide sequence ID" value="NZ_BAABIH010000001.1"/>
</dbReference>